<dbReference type="Proteomes" id="UP000768471">
    <property type="component" value="Unassembled WGS sequence"/>
</dbReference>
<reference evidence="1 2" key="1">
    <citation type="submission" date="2020-09" db="EMBL/GenBank/DDBJ databases">
        <title>Eikenella S3660 sp. nov., isolated from a throat swab.</title>
        <authorList>
            <person name="Buhl M."/>
        </authorList>
    </citation>
    <scope>NUCLEOTIDE SEQUENCE [LARGE SCALE GENOMIC DNA]</scope>
    <source>
        <strain evidence="1 2">S3360</strain>
    </source>
</reference>
<dbReference type="RefSeq" id="WP_197903118.1">
    <property type="nucleotide sequence ID" value="NZ_JACSGR010000004.1"/>
</dbReference>
<protein>
    <recommendedName>
        <fullName evidence="3">DUF695 domain-containing protein</fullName>
    </recommendedName>
</protein>
<keyword evidence="2" id="KW-1185">Reference proteome</keyword>
<evidence type="ECO:0008006" key="3">
    <source>
        <dbReference type="Google" id="ProtNLM"/>
    </source>
</evidence>
<dbReference type="EMBL" id="JACSGR010000004">
    <property type="protein sequence ID" value="MBH5329283.1"/>
    <property type="molecule type" value="Genomic_DNA"/>
</dbReference>
<accession>A0ABS0NAH1</accession>
<name>A0ABS0NAH1_9NEIS</name>
<organism evidence="1 2">
    <name type="scientific">Eikenella glucosivorans</name>
    <dbReference type="NCBI Taxonomy" id="2766967"/>
    <lineage>
        <taxon>Bacteria</taxon>
        <taxon>Pseudomonadati</taxon>
        <taxon>Pseudomonadota</taxon>
        <taxon>Betaproteobacteria</taxon>
        <taxon>Neisseriales</taxon>
        <taxon>Neisseriaceae</taxon>
        <taxon>Eikenella</taxon>
    </lineage>
</organism>
<comment type="caution">
    <text evidence="1">The sequence shown here is derived from an EMBL/GenBank/DDBJ whole genome shotgun (WGS) entry which is preliminary data.</text>
</comment>
<evidence type="ECO:0000313" key="1">
    <source>
        <dbReference type="EMBL" id="MBH5329283.1"/>
    </source>
</evidence>
<sequence length="350" mass="38896">MSSSEPSGNARSRSVRLDELNDKARRFWADWRQEEARLAALTDAVAFVTEANGLLHRHCPDVVVELDGEPANGALVFSANGIIEHFPQVLALVAEAAEGTQRSVVCFRQRVGSPDQFAVRMGGVDLRAQDILVRCEEWHGLPALEMALAAPPKEEDRETAQRLALIMLDHVLGEWDAVVKVGVLDFADNVPPDTVPLNRLPEKLDELWKALGRDALYPEPEWEFAAYQCDEDEAAGRDALVLLRNESANGLLGRADMGWVVSIRCSINGEEALTAAYQLQDELDAEAAHRQQGIVTLSVTNLTRGERTVFAATGEPERLMPKAQELCERFAQLGPQADCEYDPNWRHYRF</sequence>
<evidence type="ECO:0000313" key="2">
    <source>
        <dbReference type="Proteomes" id="UP000768471"/>
    </source>
</evidence>
<gene>
    <name evidence="1" type="ORF">H9Q10_06320</name>
</gene>
<proteinExistence type="predicted"/>